<protein>
    <recommendedName>
        <fullName evidence="8">Arginine--tRNA ligase</fullName>
        <ecNumber evidence="8">6.1.1.19</ecNumber>
    </recommendedName>
    <alternativeName>
        <fullName evidence="8">Arginyl-tRNA synthetase</fullName>
        <shortName evidence="8">ArgRS</shortName>
    </alternativeName>
</protein>
<dbReference type="SUPFAM" id="SSF47323">
    <property type="entry name" value="Anticodon-binding domain of a subclass of class I aminoacyl-tRNA synthetases"/>
    <property type="match status" value="1"/>
</dbReference>
<feature type="coiled-coil region" evidence="10">
    <location>
        <begin position="178"/>
        <end position="230"/>
    </location>
</feature>
<dbReference type="InterPro" id="IPR008909">
    <property type="entry name" value="DALR_anticod-bd"/>
</dbReference>
<dbReference type="InterPro" id="IPR005148">
    <property type="entry name" value="Arg-tRNA-synth_N"/>
</dbReference>
<dbReference type="CDD" id="cd00671">
    <property type="entry name" value="ArgRS_core"/>
    <property type="match status" value="1"/>
</dbReference>
<comment type="catalytic activity">
    <reaction evidence="7 8">
        <text>tRNA(Arg) + L-arginine + ATP = L-arginyl-tRNA(Arg) + AMP + diphosphate</text>
        <dbReference type="Rhea" id="RHEA:20301"/>
        <dbReference type="Rhea" id="RHEA-COMP:9658"/>
        <dbReference type="Rhea" id="RHEA-COMP:9673"/>
        <dbReference type="ChEBI" id="CHEBI:30616"/>
        <dbReference type="ChEBI" id="CHEBI:32682"/>
        <dbReference type="ChEBI" id="CHEBI:33019"/>
        <dbReference type="ChEBI" id="CHEBI:78442"/>
        <dbReference type="ChEBI" id="CHEBI:78513"/>
        <dbReference type="ChEBI" id="CHEBI:456215"/>
        <dbReference type="EC" id="6.1.1.19"/>
    </reaction>
</comment>
<dbReference type="GO" id="GO:0006420">
    <property type="term" value="P:arginyl-tRNA aminoacylation"/>
    <property type="evidence" value="ECO:0007669"/>
    <property type="project" value="UniProtKB-UniRule"/>
</dbReference>
<dbReference type="HAMAP" id="MF_00123">
    <property type="entry name" value="Arg_tRNA_synth"/>
    <property type="match status" value="1"/>
</dbReference>
<dbReference type="SMART" id="SM01016">
    <property type="entry name" value="Arg_tRNA_synt_N"/>
    <property type="match status" value="1"/>
</dbReference>
<proteinExistence type="inferred from homology"/>
<dbReference type="InterPro" id="IPR001278">
    <property type="entry name" value="Arg-tRNA-ligase"/>
</dbReference>
<keyword evidence="10" id="KW-0175">Coiled coil</keyword>
<dbReference type="InterPro" id="IPR009080">
    <property type="entry name" value="tRNAsynth_Ia_anticodon-bd"/>
</dbReference>
<dbReference type="SUPFAM" id="SSF55190">
    <property type="entry name" value="Arginyl-tRNA synthetase (ArgRS), N-terminal 'additional' domain"/>
    <property type="match status" value="1"/>
</dbReference>
<dbReference type="InterPro" id="IPR014729">
    <property type="entry name" value="Rossmann-like_a/b/a_fold"/>
</dbReference>
<dbReference type="PANTHER" id="PTHR11956:SF5">
    <property type="entry name" value="ARGININE--TRNA LIGASE, CYTOPLASMIC"/>
    <property type="match status" value="1"/>
</dbReference>
<dbReference type="Pfam" id="PF00750">
    <property type="entry name" value="tRNA-synt_1d"/>
    <property type="match status" value="1"/>
</dbReference>
<evidence type="ECO:0000313" key="13">
    <source>
        <dbReference type="EMBL" id="RBQ23928.1"/>
    </source>
</evidence>
<dbReference type="AlphaFoldDB" id="A0A366MCF2"/>
<evidence type="ECO:0000256" key="2">
    <source>
        <dbReference type="ARBA" id="ARBA00022598"/>
    </source>
</evidence>
<keyword evidence="8" id="KW-0963">Cytoplasm</keyword>
<dbReference type="Gene3D" id="3.40.50.620">
    <property type="entry name" value="HUPs"/>
    <property type="match status" value="1"/>
</dbReference>
<comment type="similarity">
    <text evidence="1 8 9">Belongs to the class-I aminoacyl-tRNA synthetase family.</text>
</comment>
<evidence type="ECO:0000256" key="5">
    <source>
        <dbReference type="ARBA" id="ARBA00022917"/>
    </source>
</evidence>
<keyword evidence="5 8" id="KW-0648">Protein biosynthesis</keyword>
<dbReference type="Gene3D" id="3.30.1360.70">
    <property type="entry name" value="Arginyl tRNA synthetase N-terminal domain"/>
    <property type="match status" value="1"/>
</dbReference>
<organism evidence="13 14">
    <name type="scientific">Candidatus Methanobinarius endosymbioticus</name>
    <dbReference type="NCBI Taxonomy" id="2006182"/>
    <lineage>
        <taxon>Archaea</taxon>
        <taxon>Methanobacteriati</taxon>
        <taxon>Methanobacteriota</taxon>
        <taxon>Methanomada group</taxon>
        <taxon>Methanobacteria</taxon>
        <taxon>Methanobacteriales</taxon>
        <taxon>Methanobacteriaceae</taxon>
        <taxon>Candidatus Methanobinarius</taxon>
    </lineage>
</organism>
<evidence type="ECO:0000256" key="1">
    <source>
        <dbReference type="ARBA" id="ARBA00005594"/>
    </source>
</evidence>
<evidence type="ECO:0000256" key="4">
    <source>
        <dbReference type="ARBA" id="ARBA00022840"/>
    </source>
</evidence>
<comment type="subcellular location">
    <subcellularLocation>
        <location evidence="8">Cytoplasm</location>
    </subcellularLocation>
</comment>
<dbReference type="GO" id="GO:0005524">
    <property type="term" value="F:ATP binding"/>
    <property type="evidence" value="ECO:0007669"/>
    <property type="project" value="UniProtKB-UniRule"/>
</dbReference>
<dbReference type="Pfam" id="PF05746">
    <property type="entry name" value="DALR_1"/>
    <property type="match status" value="1"/>
</dbReference>
<comment type="caution">
    <text evidence="13">The sequence shown here is derived from an EMBL/GenBank/DDBJ whole genome shotgun (WGS) entry which is preliminary data.</text>
</comment>
<dbReference type="InterPro" id="IPR036695">
    <property type="entry name" value="Arg-tRNA-synth_N_sf"/>
</dbReference>
<dbReference type="NCBIfam" id="TIGR00456">
    <property type="entry name" value="argS"/>
    <property type="match status" value="1"/>
</dbReference>
<accession>A0A366MCF2</accession>
<evidence type="ECO:0000256" key="9">
    <source>
        <dbReference type="RuleBase" id="RU363038"/>
    </source>
</evidence>
<dbReference type="PROSITE" id="PS00178">
    <property type="entry name" value="AA_TRNA_LIGASE_I"/>
    <property type="match status" value="1"/>
</dbReference>
<sequence length="584" mass="66484">MYFEIKNDALKSIKNSLKKLNYEIPEDIKLEFPPNPKMGDLSTTVSFQLAKKLKMSPMDITTKIMENIETSEIFDRVKSKGPYINFFINYDLFSKKLLETVSDNCGKLPSTGKKIVLEHTSANPNGPLHIGHIRNSIIGDSLKRLLKTAGNEVDTQYYVNDMGRQIAMIVFGMEKLGLNIDEDLAENYKNNENQLDNKIDHQIGQLYFKVNEYINENNDQKIEVDNLIKTYESGSNPEKDKVFEKAVNDCLTGVKQTLSKLNVVHDDFIWEGRFVRNGDVDNLVKDLIATDYTKADEVLCLDLEDFGIEKELVLRRSDGTSLYSTRDLAYHKWKSEQGDSVLDILGSDHKLAIKQISIALNLLDEKSPEVIFYEFIILPEGSMSTRRGVFISVDELIEEAISRANKEIKDRRVDLDEEEINKISEEIGIGAIRYFISKVSPEKHITFKWDEALSFERGCASIQYAHARACKLLEKCGHFDLNEEKLSLSSDKIEDNWNLNDSEMDLIRTIAKFPLVVEESANMMRVHPIAQYAQDLASAFNKFYKSEQVLGCEIESARLLLVDKARIAIKNSLNLLGVAAPTKM</sequence>
<evidence type="ECO:0000256" key="10">
    <source>
        <dbReference type="SAM" id="Coils"/>
    </source>
</evidence>
<keyword evidence="3 8" id="KW-0547">Nucleotide-binding</keyword>
<feature type="domain" description="Arginyl tRNA synthetase N-terminal" evidence="12">
    <location>
        <begin position="7"/>
        <end position="88"/>
    </location>
</feature>
<dbReference type="Proteomes" id="UP000253099">
    <property type="component" value="Unassembled WGS sequence"/>
</dbReference>
<feature type="short sequence motif" description="'HIGH' region" evidence="8">
    <location>
        <begin position="122"/>
        <end position="132"/>
    </location>
</feature>
<reference evidence="13 14" key="1">
    <citation type="submission" date="2018-06" db="EMBL/GenBank/DDBJ databases">
        <title>Genomic insight into two independent archaeal endosymbiosis events.</title>
        <authorList>
            <person name="Lind A.E."/>
            <person name="Lewis W.H."/>
            <person name="Spang A."/>
            <person name="Guy L."/>
            <person name="Embley M.T."/>
            <person name="Ettema T.J.G."/>
        </authorList>
    </citation>
    <scope>NUCLEOTIDE SEQUENCE [LARGE SCALE GENOMIC DNA]</scope>
    <source>
        <strain evidence="13">NOE</strain>
    </source>
</reference>
<feature type="domain" description="DALR anticodon binding" evidence="11">
    <location>
        <begin position="462"/>
        <end position="584"/>
    </location>
</feature>
<dbReference type="SMART" id="SM00836">
    <property type="entry name" value="DALR_1"/>
    <property type="match status" value="1"/>
</dbReference>
<evidence type="ECO:0000313" key="14">
    <source>
        <dbReference type="Proteomes" id="UP000253099"/>
    </source>
</evidence>
<dbReference type="GO" id="GO:0004814">
    <property type="term" value="F:arginine-tRNA ligase activity"/>
    <property type="evidence" value="ECO:0007669"/>
    <property type="project" value="UniProtKB-UniRule"/>
</dbReference>
<evidence type="ECO:0000256" key="7">
    <source>
        <dbReference type="ARBA" id="ARBA00049339"/>
    </source>
</evidence>
<dbReference type="GO" id="GO:0005737">
    <property type="term" value="C:cytoplasm"/>
    <property type="evidence" value="ECO:0007669"/>
    <property type="project" value="UniProtKB-SubCell"/>
</dbReference>
<keyword evidence="6 8" id="KW-0030">Aminoacyl-tRNA synthetase</keyword>
<dbReference type="Pfam" id="PF03485">
    <property type="entry name" value="Arg_tRNA_synt_N"/>
    <property type="match status" value="1"/>
</dbReference>
<dbReference type="InterPro" id="IPR001412">
    <property type="entry name" value="aa-tRNA-synth_I_CS"/>
</dbReference>
<evidence type="ECO:0000259" key="12">
    <source>
        <dbReference type="SMART" id="SM01016"/>
    </source>
</evidence>
<dbReference type="SUPFAM" id="SSF52374">
    <property type="entry name" value="Nucleotidylyl transferase"/>
    <property type="match status" value="1"/>
</dbReference>
<dbReference type="InterPro" id="IPR035684">
    <property type="entry name" value="ArgRS_core"/>
</dbReference>
<dbReference type="EC" id="6.1.1.19" evidence="8"/>
<evidence type="ECO:0000256" key="6">
    <source>
        <dbReference type="ARBA" id="ARBA00023146"/>
    </source>
</evidence>
<keyword evidence="4 8" id="KW-0067">ATP-binding</keyword>
<keyword evidence="14" id="KW-1185">Reference proteome</keyword>
<keyword evidence="2 8" id="KW-0436">Ligase</keyword>
<dbReference type="PANTHER" id="PTHR11956">
    <property type="entry name" value="ARGINYL-TRNA SYNTHETASE"/>
    <property type="match status" value="1"/>
</dbReference>
<dbReference type="EMBL" id="NIZT01000013">
    <property type="protein sequence ID" value="RBQ23928.1"/>
    <property type="molecule type" value="Genomic_DNA"/>
</dbReference>
<gene>
    <name evidence="8 13" type="primary">argS</name>
    <name evidence="13" type="ORF">ALNOE001_05960</name>
</gene>
<name>A0A366MCF2_9EURY</name>
<evidence type="ECO:0000256" key="8">
    <source>
        <dbReference type="HAMAP-Rule" id="MF_00123"/>
    </source>
</evidence>
<evidence type="ECO:0000259" key="11">
    <source>
        <dbReference type="SMART" id="SM00836"/>
    </source>
</evidence>
<dbReference type="PRINTS" id="PR01038">
    <property type="entry name" value="TRNASYNTHARG"/>
</dbReference>
<dbReference type="Gene3D" id="1.10.730.10">
    <property type="entry name" value="Isoleucyl-tRNA Synthetase, Domain 1"/>
    <property type="match status" value="1"/>
</dbReference>
<evidence type="ECO:0000256" key="3">
    <source>
        <dbReference type="ARBA" id="ARBA00022741"/>
    </source>
</evidence>